<feature type="region of interest" description="Disordered" evidence="1">
    <location>
        <begin position="163"/>
        <end position="191"/>
    </location>
</feature>
<organism evidence="2 3">
    <name type="scientific">Haemaphysalis longicornis</name>
    <name type="common">Bush tick</name>
    <dbReference type="NCBI Taxonomy" id="44386"/>
    <lineage>
        <taxon>Eukaryota</taxon>
        <taxon>Metazoa</taxon>
        <taxon>Ecdysozoa</taxon>
        <taxon>Arthropoda</taxon>
        <taxon>Chelicerata</taxon>
        <taxon>Arachnida</taxon>
        <taxon>Acari</taxon>
        <taxon>Parasitiformes</taxon>
        <taxon>Ixodida</taxon>
        <taxon>Ixodoidea</taxon>
        <taxon>Ixodidae</taxon>
        <taxon>Haemaphysalinae</taxon>
        <taxon>Haemaphysalis</taxon>
    </lineage>
</organism>
<dbReference type="EMBL" id="JABSTR010000007">
    <property type="protein sequence ID" value="KAH9375009.1"/>
    <property type="molecule type" value="Genomic_DNA"/>
</dbReference>
<proteinExistence type="predicted"/>
<accession>A0A9J6GJH7</accession>
<reference evidence="2 3" key="1">
    <citation type="journal article" date="2020" name="Cell">
        <title>Large-Scale Comparative Analyses of Tick Genomes Elucidate Their Genetic Diversity and Vector Capacities.</title>
        <authorList>
            <consortium name="Tick Genome and Microbiome Consortium (TIGMIC)"/>
            <person name="Jia N."/>
            <person name="Wang J."/>
            <person name="Shi W."/>
            <person name="Du L."/>
            <person name="Sun Y."/>
            <person name="Zhan W."/>
            <person name="Jiang J.F."/>
            <person name="Wang Q."/>
            <person name="Zhang B."/>
            <person name="Ji P."/>
            <person name="Bell-Sakyi L."/>
            <person name="Cui X.M."/>
            <person name="Yuan T.T."/>
            <person name="Jiang B.G."/>
            <person name="Yang W.F."/>
            <person name="Lam T.T."/>
            <person name="Chang Q.C."/>
            <person name="Ding S.J."/>
            <person name="Wang X.J."/>
            <person name="Zhu J.G."/>
            <person name="Ruan X.D."/>
            <person name="Zhao L."/>
            <person name="Wei J.T."/>
            <person name="Ye R.Z."/>
            <person name="Que T.C."/>
            <person name="Du C.H."/>
            <person name="Zhou Y.H."/>
            <person name="Cheng J.X."/>
            <person name="Dai P.F."/>
            <person name="Guo W.B."/>
            <person name="Han X.H."/>
            <person name="Huang E.J."/>
            <person name="Li L.F."/>
            <person name="Wei W."/>
            <person name="Gao Y.C."/>
            <person name="Liu J.Z."/>
            <person name="Shao H.Z."/>
            <person name="Wang X."/>
            <person name="Wang C.C."/>
            <person name="Yang T.C."/>
            <person name="Huo Q.B."/>
            <person name="Li W."/>
            <person name="Chen H.Y."/>
            <person name="Chen S.E."/>
            <person name="Zhou L.G."/>
            <person name="Ni X.B."/>
            <person name="Tian J.H."/>
            <person name="Sheng Y."/>
            <person name="Liu T."/>
            <person name="Pan Y.S."/>
            <person name="Xia L.Y."/>
            <person name="Li J."/>
            <person name="Zhao F."/>
            <person name="Cao W.C."/>
        </authorList>
    </citation>
    <scope>NUCLEOTIDE SEQUENCE [LARGE SCALE GENOMIC DNA]</scope>
    <source>
        <strain evidence="2">HaeL-2018</strain>
    </source>
</reference>
<protein>
    <submittedName>
        <fullName evidence="2">Uncharacterized protein</fullName>
    </submittedName>
</protein>
<dbReference type="AlphaFoldDB" id="A0A9J6GJH7"/>
<dbReference type="OrthoDB" id="6501975at2759"/>
<dbReference type="Proteomes" id="UP000821853">
    <property type="component" value="Chromosome 5"/>
</dbReference>
<dbReference type="OMA" id="HTANAWK"/>
<evidence type="ECO:0000313" key="3">
    <source>
        <dbReference type="Proteomes" id="UP000821853"/>
    </source>
</evidence>
<gene>
    <name evidence="2" type="ORF">HPB48_007853</name>
</gene>
<feature type="compositionally biased region" description="Basic and acidic residues" evidence="1">
    <location>
        <begin position="182"/>
        <end position="191"/>
    </location>
</feature>
<dbReference type="VEuPathDB" id="VectorBase:HLOH_051870"/>
<evidence type="ECO:0000313" key="2">
    <source>
        <dbReference type="EMBL" id="KAH9375009.1"/>
    </source>
</evidence>
<keyword evidence="3" id="KW-1185">Reference proteome</keyword>
<name>A0A9J6GJH7_HAELO</name>
<evidence type="ECO:0000256" key="1">
    <source>
        <dbReference type="SAM" id="MobiDB-lite"/>
    </source>
</evidence>
<comment type="caution">
    <text evidence="2">The sequence shown here is derived from an EMBL/GenBank/DDBJ whole genome shotgun (WGS) entry which is preliminary data.</text>
</comment>
<sequence>MEKLYQIAEPTAPNDERVERVIRQAQPTFAAYLRGARFRDLEERAAEAKRIQGHILASRAYRPLPPASEALEPRCAWKGASSFSRHLPDAANAVGAEDKGLLEISERALDPYTYGRHTANAWKKPATTALNSQVRRQAETLQGMPIAGIPVVGCAVFVAEKRATSSATAPSRRRSWETQVPAERESPFGPP</sequence>